<evidence type="ECO:0000313" key="1">
    <source>
        <dbReference type="EMBL" id="QYB19241.1"/>
    </source>
</evidence>
<accession>A0A8F8SPU4</accession>
<name>A0A8F8SPU4_9STRA</name>
<dbReference type="EMBL" id="MZ365055">
    <property type="protein sequence ID" value="QYB19241.1"/>
    <property type="molecule type" value="Genomic_DNA"/>
</dbReference>
<keyword evidence="1" id="KW-0934">Plastid</keyword>
<organism evidence="1">
    <name type="scientific">Climaconeis cf. scalaris</name>
    <dbReference type="NCBI Taxonomy" id="2846828"/>
    <lineage>
        <taxon>Eukaryota</taxon>
        <taxon>Sar</taxon>
        <taxon>Stramenopiles</taxon>
        <taxon>Ochrophyta</taxon>
        <taxon>Bacillariophyta</taxon>
        <taxon>Bacillariophyceae</taxon>
        <taxon>Bacillariophycidae</taxon>
        <taxon>Naviculales</taxon>
        <taxon>Berkeleyaceae</taxon>
        <taxon>Climaconeis</taxon>
    </lineage>
</organism>
<reference evidence="1" key="1">
    <citation type="journal article" date="2021" name="Int. J. Mol. Sci.">
        <title>Extreme Enlargement of the Inverted Repeat Region in the Plastid Genomes of Diatoms from the Genus Climaconeis.</title>
        <authorList>
            <person name="Gastineau R."/>
            <person name="Davidovich N.A."/>
            <person name="Davidovich O.I."/>
            <person name="Lemieux C."/>
            <person name="Turmel M."/>
            <person name="Wrobel R.J."/>
            <person name="Witkowski A."/>
        </authorList>
    </citation>
    <scope>NUCLEOTIDE SEQUENCE</scope>
    <source>
        <strain evidence="1">SZCZ1889</strain>
    </source>
</reference>
<sequence length="151" mass="18023">MTSFSDTHFQSLVAVPLVKFNKVQKFWVGQVWLAQELFYYKYPFYLPDLFQRKLTKDEFEVQVQVFKIFSSENIQKIFLIKEVFQNYKSCLSNQQKTKMKGYFIQSVKVFQKHHLVENNYKIISNGFFIDTDQLSIPNISQGFVIYEKLSV</sequence>
<geneLocation type="plastid" evidence="1"/>
<dbReference type="EMBL" id="MZ365055">
    <property type="protein sequence ID" value="QYB19336.1"/>
    <property type="molecule type" value="Genomic_DNA"/>
</dbReference>
<gene>
    <name evidence="1" type="primary">orf151</name>
</gene>
<proteinExistence type="predicted"/>
<dbReference type="AlphaFoldDB" id="A0A8F8SPU4"/>
<protein>
    <submittedName>
        <fullName evidence="1">Uncharacterized protein</fullName>
    </submittedName>
</protein>